<keyword evidence="2" id="KW-1185">Reference proteome</keyword>
<name>A0A067M777_BOTB1</name>
<organism evidence="1 2">
    <name type="scientific">Botryobasidium botryosum (strain FD-172 SS1)</name>
    <dbReference type="NCBI Taxonomy" id="930990"/>
    <lineage>
        <taxon>Eukaryota</taxon>
        <taxon>Fungi</taxon>
        <taxon>Dikarya</taxon>
        <taxon>Basidiomycota</taxon>
        <taxon>Agaricomycotina</taxon>
        <taxon>Agaricomycetes</taxon>
        <taxon>Cantharellales</taxon>
        <taxon>Botryobasidiaceae</taxon>
        <taxon>Botryobasidium</taxon>
    </lineage>
</organism>
<sequence>MGQPRTVKLYCALPTWSSPSDIGLDLHDLHDLHSRSLTFIHDLTRALRAAKIQATYSITPFHSTFALIRAFPPGVECKCDTNAQCRETLQAQTNEQEKAYIAEWHGLPALIIT</sequence>
<dbReference type="EMBL" id="KL198102">
    <property type="protein sequence ID" value="KDQ07722.1"/>
    <property type="molecule type" value="Genomic_DNA"/>
</dbReference>
<dbReference type="HOGENOM" id="CLU_151434_0_0_1"/>
<reference evidence="2" key="1">
    <citation type="journal article" date="2014" name="Proc. Natl. Acad. Sci. U.S.A.">
        <title>Extensive sampling of basidiomycete genomes demonstrates inadequacy of the white-rot/brown-rot paradigm for wood decay fungi.</title>
        <authorList>
            <person name="Riley R."/>
            <person name="Salamov A.A."/>
            <person name="Brown D.W."/>
            <person name="Nagy L.G."/>
            <person name="Floudas D."/>
            <person name="Held B.W."/>
            <person name="Levasseur A."/>
            <person name="Lombard V."/>
            <person name="Morin E."/>
            <person name="Otillar R."/>
            <person name="Lindquist E.A."/>
            <person name="Sun H."/>
            <person name="LaButti K.M."/>
            <person name="Schmutz J."/>
            <person name="Jabbour D."/>
            <person name="Luo H."/>
            <person name="Baker S.E."/>
            <person name="Pisabarro A.G."/>
            <person name="Walton J.D."/>
            <person name="Blanchette R.A."/>
            <person name="Henrissat B."/>
            <person name="Martin F."/>
            <person name="Cullen D."/>
            <person name="Hibbett D.S."/>
            <person name="Grigoriev I.V."/>
        </authorList>
    </citation>
    <scope>NUCLEOTIDE SEQUENCE [LARGE SCALE GENOMIC DNA]</scope>
    <source>
        <strain evidence="2">FD-172 SS1</strain>
    </source>
</reference>
<evidence type="ECO:0000313" key="1">
    <source>
        <dbReference type="EMBL" id="KDQ07722.1"/>
    </source>
</evidence>
<dbReference type="InParanoid" id="A0A067M777"/>
<evidence type="ECO:0000313" key="2">
    <source>
        <dbReference type="Proteomes" id="UP000027195"/>
    </source>
</evidence>
<proteinExistence type="predicted"/>
<dbReference type="OrthoDB" id="3143640at2759"/>
<accession>A0A067M777</accession>
<dbReference type="Proteomes" id="UP000027195">
    <property type="component" value="Unassembled WGS sequence"/>
</dbReference>
<dbReference type="AlphaFoldDB" id="A0A067M777"/>
<protein>
    <submittedName>
        <fullName evidence="1">Uncharacterized protein</fullName>
    </submittedName>
</protein>
<gene>
    <name evidence="1" type="ORF">BOTBODRAFT_38618</name>
</gene>